<dbReference type="Proteomes" id="UP000008139">
    <property type="component" value="Chromosome"/>
</dbReference>
<dbReference type="AlphaFoldDB" id="F2LVC6"/>
<dbReference type="GO" id="GO:0055085">
    <property type="term" value="P:transmembrane transport"/>
    <property type="evidence" value="ECO:0007669"/>
    <property type="project" value="InterPro"/>
</dbReference>
<feature type="transmembrane region" description="Helical" evidence="6">
    <location>
        <begin position="210"/>
        <end position="229"/>
    </location>
</feature>
<dbReference type="FunFam" id="1.10.3720.10:FF:000001">
    <property type="entry name" value="Glycine betaine ABC transporter, permease"/>
    <property type="match status" value="1"/>
</dbReference>
<dbReference type="OrthoDB" id="9781705at2"/>
<comment type="similarity">
    <text evidence="6">Belongs to the binding-protein-dependent transport system permease family.</text>
</comment>
<dbReference type="InterPro" id="IPR051204">
    <property type="entry name" value="ABC_transp_perm/SBD"/>
</dbReference>
<feature type="transmembrane region" description="Helical" evidence="6">
    <location>
        <begin position="181"/>
        <end position="204"/>
    </location>
</feature>
<dbReference type="InterPro" id="IPR035906">
    <property type="entry name" value="MetI-like_sf"/>
</dbReference>
<organism evidence="8 9">
    <name type="scientific">Hippea maritima (strain ATCC 700847 / DSM 10411 / MH2)</name>
    <dbReference type="NCBI Taxonomy" id="760142"/>
    <lineage>
        <taxon>Bacteria</taxon>
        <taxon>Pseudomonadati</taxon>
        <taxon>Campylobacterota</taxon>
        <taxon>Desulfurellia</taxon>
        <taxon>Desulfurellales</taxon>
        <taxon>Hippeaceae</taxon>
        <taxon>Hippea</taxon>
    </lineage>
</organism>
<evidence type="ECO:0000256" key="3">
    <source>
        <dbReference type="ARBA" id="ARBA00022692"/>
    </source>
</evidence>
<dbReference type="PROSITE" id="PS50928">
    <property type="entry name" value="ABC_TM1"/>
    <property type="match status" value="1"/>
</dbReference>
<dbReference type="GO" id="GO:0005886">
    <property type="term" value="C:plasma membrane"/>
    <property type="evidence" value="ECO:0007669"/>
    <property type="project" value="UniProtKB-SubCell"/>
</dbReference>
<dbReference type="FunCoup" id="F2LVC6">
    <property type="interactions" value="60"/>
</dbReference>
<reference evidence="9" key="2">
    <citation type="submission" date="2011-03" db="EMBL/GenBank/DDBJ databases">
        <title>The complete genome of Hippea maritima DSM 10411.</title>
        <authorList>
            <consortium name="US DOE Joint Genome Institute (JGI-PGF)"/>
            <person name="Lucas S."/>
            <person name="Copeland A."/>
            <person name="Lapidus A."/>
            <person name="Bruce D."/>
            <person name="Goodwin L."/>
            <person name="Pitluck S."/>
            <person name="Peters L."/>
            <person name="Kyrpides N."/>
            <person name="Mavromatis K."/>
            <person name="Pagani I."/>
            <person name="Ivanova N."/>
            <person name="Mikhailova N."/>
            <person name="Lu M."/>
            <person name="Detter J.C."/>
            <person name="Tapia R."/>
            <person name="Han C."/>
            <person name="Land M."/>
            <person name="Hauser L."/>
            <person name="Markowitz V."/>
            <person name="Cheng J.-F."/>
            <person name="Hugenholtz P."/>
            <person name="Woyke T."/>
            <person name="Wu D."/>
            <person name="Spring S."/>
            <person name="Schroeder M."/>
            <person name="Brambilla E."/>
            <person name="Klenk H.-P."/>
            <person name="Eisen J.A."/>
        </authorList>
    </citation>
    <scope>NUCLEOTIDE SEQUENCE [LARGE SCALE GENOMIC DNA]</scope>
    <source>
        <strain evidence="9">ATCC 700847 / DSM 10411 / MH2</strain>
    </source>
</reference>
<dbReference type="SUPFAM" id="SSF161098">
    <property type="entry name" value="MetI-like"/>
    <property type="match status" value="1"/>
</dbReference>
<sequence>MIIPRKTLSLALLIIIFDSSAYKIGYFLNSLIHSHYKIAYSESMYYLTFQHVAMVVIATCASTIIGVSLGILATRSFGKNLLYPINLISSISQSFPPVAVLALAVSSVGFGIKPTVIALFIYGLFPIIQNTIAGIISIDKSIKEASIGMGMSEWDLLIKVELPLALTSILSGIRTTTTINVGVAAIGAVVGAGGLGALIISGLINENQFFIAYGTISVALLALLFDSIINNIEMFTTRSYKL</sequence>
<evidence type="ECO:0000313" key="9">
    <source>
        <dbReference type="Proteomes" id="UP000008139"/>
    </source>
</evidence>
<keyword evidence="9" id="KW-1185">Reference proteome</keyword>
<proteinExistence type="inferred from homology"/>
<keyword evidence="3 6" id="KW-0812">Transmembrane</keyword>
<evidence type="ECO:0000256" key="6">
    <source>
        <dbReference type="RuleBase" id="RU363032"/>
    </source>
</evidence>
<evidence type="ECO:0000256" key="5">
    <source>
        <dbReference type="ARBA" id="ARBA00023136"/>
    </source>
</evidence>
<feature type="transmembrane region" description="Helical" evidence="6">
    <location>
        <begin position="116"/>
        <end position="138"/>
    </location>
</feature>
<evidence type="ECO:0000313" key="8">
    <source>
        <dbReference type="EMBL" id="AEA33710.1"/>
    </source>
</evidence>
<dbReference type="Gene3D" id="1.10.3720.10">
    <property type="entry name" value="MetI-like"/>
    <property type="match status" value="1"/>
</dbReference>
<dbReference type="Pfam" id="PF00528">
    <property type="entry name" value="BPD_transp_1"/>
    <property type="match status" value="1"/>
</dbReference>
<keyword evidence="4 6" id="KW-1133">Transmembrane helix</keyword>
<dbReference type="KEGG" id="hmr:Hipma_0740"/>
<dbReference type="EMBL" id="CP002606">
    <property type="protein sequence ID" value="AEA33710.1"/>
    <property type="molecule type" value="Genomic_DNA"/>
</dbReference>
<dbReference type="eggNOG" id="COG1174">
    <property type="taxonomic scope" value="Bacteria"/>
</dbReference>
<dbReference type="InParanoid" id="F2LVC6"/>
<evidence type="ECO:0000256" key="4">
    <source>
        <dbReference type="ARBA" id="ARBA00022989"/>
    </source>
</evidence>
<evidence type="ECO:0000259" key="7">
    <source>
        <dbReference type="PROSITE" id="PS50928"/>
    </source>
</evidence>
<dbReference type="CDD" id="cd06261">
    <property type="entry name" value="TM_PBP2"/>
    <property type="match status" value="1"/>
</dbReference>
<keyword evidence="5 6" id="KW-0472">Membrane</keyword>
<dbReference type="HOGENOM" id="CLU_046113_7_0_7"/>
<feature type="domain" description="ABC transmembrane type-1" evidence="7">
    <location>
        <begin position="48"/>
        <end position="229"/>
    </location>
</feature>
<dbReference type="InterPro" id="IPR000515">
    <property type="entry name" value="MetI-like"/>
</dbReference>
<dbReference type="GO" id="GO:0031460">
    <property type="term" value="P:glycine betaine transport"/>
    <property type="evidence" value="ECO:0007669"/>
    <property type="project" value="UniProtKB-ARBA"/>
</dbReference>
<keyword evidence="2 6" id="KW-0813">Transport</keyword>
<gene>
    <name evidence="8" type="ordered locus">Hipma_0740</name>
</gene>
<protein>
    <submittedName>
        <fullName evidence="8">ABC-type transporter, integral membrane subunit</fullName>
    </submittedName>
</protein>
<reference evidence="8 9" key="1">
    <citation type="journal article" date="2011" name="Stand. Genomic Sci.">
        <title>Complete genome sequence of the thermophilic sulfur-reducer Hippea maritima type strain (MH(2)).</title>
        <authorList>
            <person name="Huntemann M."/>
            <person name="Lu M."/>
            <person name="Nolan M."/>
            <person name="Lapidus A."/>
            <person name="Lucas S."/>
            <person name="Hammon N."/>
            <person name="Deshpande S."/>
            <person name="Cheng J.F."/>
            <person name="Tapia R."/>
            <person name="Han C."/>
            <person name="Goodwin L."/>
            <person name="Pitluck S."/>
            <person name="Liolios K."/>
            <person name="Pagani I."/>
            <person name="Ivanova N."/>
            <person name="Ovchinikova G."/>
            <person name="Pati A."/>
            <person name="Chen A."/>
            <person name="Palaniappan K."/>
            <person name="Land M."/>
            <person name="Hauser L."/>
            <person name="Jeffries C.D."/>
            <person name="Detter J.C."/>
            <person name="Brambilla E.M."/>
            <person name="Rohde M."/>
            <person name="Spring S."/>
            <person name="Goker M."/>
            <person name="Woyke T."/>
            <person name="Bristow J."/>
            <person name="Eisen J.A."/>
            <person name="Markowitz V."/>
            <person name="Hugenholtz P."/>
            <person name="Kyrpides N.C."/>
            <person name="Klenk H.P."/>
            <person name="Mavromatis K."/>
        </authorList>
    </citation>
    <scope>NUCLEOTIDE SEQUENCE [LARGE SCALE GENOMIC DNA]</scope>
    <source>
        <strain evidence="9">ATCC 700847 / DSM 10411 / MH2</strain>
    </source>
</reference>
<dbReference type="PANTHER" id="PTHR30177">
    <property type="entry name" value="GLYCINE BETAINE/L-PROLINE TRANSPORT SYSTEM PERMEASE PROTEIN PROW"/>
    <property type="match status" value="1"/>
</dbReference>
<name>F2LVC6_HIPMA</name>
<dbReference type="STRING" id="760142.Hipma_0740"/>
<evidence type="ECO:0000256" key="1">
    <source>
        <dbReference type="ARBA" id="ARBA00004651"/>
    </source>
</evidence>
<feature type="transmembrane region" description="Helical" evidence="6">
    <location>
        <begin position="85"/>
        <end position="110"/>
    </location>
</feature>
<feature type="transmembrane region" description="Helical" evidence="6">
    <location>
        <begin position="45"/>
        <end position="73"/>
    </location>
</feature>
<comment type="subcellular location">
    <subcellularLocation>
        <location evidence="1 6">Cell membrane</location>
        <topology evidence="1 6">Multi-pass membrane protein</topology>
    </subcellularLocation>
</comment>
<accession>F2LVC6</accession>
<evidence type="ECO:0000256" key="2">
    <source>
        <dbReference type="ARBA" id="ARBA00022448"/>
    </source>
</evidence>